<name>A0A6A5KP02_9PLEO</name>
<gene>
    <name evidence="2" type="ORF">BDW02DRAFT_565799</name>
</gene>
<dbReference type="InterPro" id="IPR012312">
    <property type="entry name" value="Hemerythrin-like"/>
</dbReference>
<dbReference type="InterPro" id="IPR053206">
    <property type="entry name" value="Dimeric_xanthone_biosynth"/>
</dbReference>
<dbReference type="PANTHER" id="PTHR38048:SF2">
    <property type="entry name" value="HEMERYTHRIN-LIKE DOMAIN-CONTAINING PROTEIN"/>
    <property type="match status" value="1"/>
</dbReference>
<sequence length="261" mass="29191">MSSLPWADTPFTLLTIPGQDSTPPTTNSHVLSVAQEMANVHNVLLRGLNSIYQQAPFVTTPTDIADFMLYITAWADTVHHHHSLEERLFFPRVEALARDAGVPEWEGMMGGNVAQHHEFEPKMAEMVVWVEGVRAWNTEYDAGVLKGLMDGFAGVLTQHLHDEIGTLMRLEGCDGEGVARALKEVADEGMKTAEPNLVVPLILGCCDRSFPGSATFPPVPFFIPWLNAYWFARKHSGSWRFNPCDHWGRPRSLHFLSKAER</sequence>
<dbReference type="OrthoDB" id="58416at2759"/>
<evidence type="ECO:0000313" key="2">
    <source>
        <dbReference type="EMBL" id="KAF1837687.1"/>
    </source>
</evidence>
<accession>A0A6A5KP02</accession>
<dbReference type="PANTHER" id="PTHR38048">
    <property type="entry name" value="EXPRESSED PROTEIN"/>
    <property type="match status" value="1"/>
</dbReference>
<dbReference type="Proteomes" id="UP000800040">
    <property type="component" value="Unassembled WGS sequence"/>
</dbReference>
<proteinExistence type="predicted"/>
<protein>
    <recommendedName>
        <fullName evidence="1">Hemerythrin-like domain-containing protein</fullName>
    </recommendedName>
</protein>
<dbReference type="CDD" id="cd12108">
    <property type="entry name" value="Hr-like"/>
    <property type="match status" value="1"/>
</dbReference>
<keyword evidence="3" id="KW-1185">Reference proteome</keyword>
<feature type="domain" description="Hemerythrin-like" evidence="1">
    <location>
        <begin position="36"/>
        <end position="168"/>
    </location>
</feature>
<dbReference type="AlphaFoldDB" id="A0A6A5KP02"/>
<dbReference type="EMBL" id="ML975259">
    <property type="protein sequence ID" value="KAF1837687.1"/>
    <property type="molecule type" value="Genomic_DNA"/>
</dbReference>
<evidence type="ECO:0000259" key="1">
    <source>
        <dbReference type="Pfam" id="PF01814"/>
    </source>
</evidence>
<dbReference type="Pfam" id="PF01814">
    <property type="entry name" value="Hemerythrin"/>
    <property type="match status" value="1"/>
</dbReference>
<reference evidence="2" key="1">
    <citation type="submission" date="2020-01" db="EMBL/GenBank/DDBJ databases">
        <authorList>
            <consortium name="DOE Joint Genome Institute"/>
            <person name="Haridas S."/>
            <person name="Albert R."/>
            <person name="Binder M."/>
            <person name="Bloem J."/>
            <person name="Labutti K."/>
            <person name="Salamov A."/>
            <person name="Andreopoulos B."/>
            <person name="Baker S.E."/>
            <person name="Barry K."/>
            <person name="Bills G."/>
            <person name="Bluhm B.H."/>
            <person name="Cannon C."/>
            <person name="Castanera R."/>
            <person name="Culley D.E."/>
            <person name="Daum C."/>
            <person name="Ezra D."/>
            <person name="Gonzalez J.B."/>
            <person name="Henrissat B."/>
            <person name="Kuo A."/>
            <person name="Liang C."/>
            <person name="Lipzen A."/>
            <person name="Lutzoni F."/>
            <person name="Magnuson J."/>
            <person name="Mondo S."/>
            <person name="Nolan M."/>
            <person name="Ohm R."/>
            <person name="Pangilinan J."/>
            <person name="Park H.-J."/>
            <person name="Ramirez L."/>
            <person name="Alfaro M."/>
            <person name="Sun H."/>
            <person name="Tritt A."/>
            <person name="Yoshinaga Y."/>
            <person name="Zwiers L.-H."/>
            <person name="Turgeon B.G."/>
            <person name="Goodwin S.B."/>
            <person name="Spatafora J.W."/>
            <person name="Crous P.W."/>
            <person name="Grigoriev I.V."/>
        </authorList>
    </citation>
    <scope>NUCLEOTIDE SEQUENCE</scope>
    <source>
        <strain evidence="2">P77</strain>
    </source>
</reference>
<organism evidence="2 3">
    <name type="scientific">Decorospora gaudefroyi</name>
    <dbReference type="NCBI Taxonomy" id="184978"/>
    <lineage>
        <taxon>Eukaryota</taxon>
        <taxon>Fungi</taxon>
        <taxon>Dikarya</taxon>
        <taxon>Ascomycota</taxon>
        <taxon>Pezizomycotina</taxon>
        <taxon>Dothideomycetes</taxon>
        <taxon>Pleosporomycetidae</taxon>
        <taxon>Pleosporales</taxon>
        <taxon>Pleosporineae</taxon>
        <taxon>Pleosporaceae</taxon>
        <taxon>Decorospora</taxon>
    </lineage>
</organism>
<evidence type="ECO:0000313" key="3">
    <source>
        <dbReference type="Proteomes" id="UP000800040"/>
    </source>
</evidence>
<dbReference type="Gene3D" id="1.20.120.520">
    <property type="entry name" value="nmb1532 protein domain like"/>
    <property type="match status" value="1"/>
</dbReference>